<dbReference type="RefSeq" id="WP_006037151.1">
    <property type="nucleotide sequence ID" value="NZ_AEDD01000002.1"/>
</dbReference>
<accession>E0I664</accession>
<keyword evidence="6 8" id="KW-1133">Transmembrane helix</keyword>
<feature type="transmembrane region" description="Helical" evidence="8">
    <location>
        <begin position="216"/>
        <end position="241"/>
    </location>
</feature>
<dbReference type="Pfam" id="PF03845">
    <property type="entry name" value="Spore_permease"/>
    <property type="match status" value="1"/>
</dbReference>
<feature type="transmembrane region" description="Helical" evidence="8">
    <location>
        <begin position="273"/>
        <end position="296"/>
    </location>
</feature>
<evidence type="ECO:0000313" key="10">
    <source>
        <dbReference type="Proteomes" id="UP000005387"/>
    </source>
</evidence>
<reference evidence="9 10" key="1">
    <citation type="submission" date="2010-07" db="EMBL/GenBank/DDBJ databases">
        <title>The draft genome of Paenibacillus curdlanolyticus YK9.</title>
        <authorList>
            <consortium name="US DOE Joint Genome Institute (JGI-PGF)"/>
            <person name="Lucas S."/>
            <person name="Copeland A."/>
            <person name="Lapidus A."/>
            <person name="Cheng J.-F."/>
            <person name="Bruce D."/>
            <person name="Goodwin L."/>
            <person name="Pitluck S."/>
            <person name="Land M.L."/>
            <person name="Hauser L."/>
            <person name="Chang Y.-J."/>
            <person name="Jeffries C."/>
            <person name="Anderson I.J."/>
            <person name="Johnson E."/>
            <person name="Loganathan U."/>
            <person name="Mulhopadhyay B."/>
            <person name="Kyrpides N."/>
            <person name="Woyke T.J."/>
        </authorList>
    </citation>
    <scope>NUCLEOTIDE SEQUENCE [LARGE SCALE GENOMIC DNA]</scope>
    <source>
        <strain evidence="9 10">YK9</strain>
    </source>
</reference>
<dbReference type="Gene3D" id="1.20.1740.10">
    <property type="entry name" value="Amino acid/polyamine transporter I"/>
    <property type="match status" value="1"/>
</dbReference>
<protein>
    <submittedName>
        <fullName evidence="9">Spore germination protein</fullName>
    </submittedName>
</protein>
<evidence type="ECO:0000313" key="9">
    <source>
        <dbReference type="EMBL" id="EFM12456.1"/>
    </source>
</evidence>
<gene>
    <name evidence="9" type="ORF">PaecuDRAFT_1136</name>
</gene>
<dbReference type="AlphaFoldDB" id="E0I664"/>
<evidence type="ECO:0000256" key="2">
    <source>
        <dbReference type="ARBA" id="ARBA00007998"/>
    </source>
</evidence>
<evidence type="ECO:0000256" key="6">
    <source>
        <dbReference type="ARBA" id="ARBA00022989"/>
    </source>
</evidence>
<keyword evidence="5 8" id="KW-0812">Transmembrane</keyword>
<dbReference type="PANTHER" id="PTHR34975">
    <property type="entry name" value="SPORE GERMINATION PROTEIN A2"/>
    <property type="match status" value="1"/>
</dbReference>
<dbReference type="GO" id="GO:0009847">
    <property type="term" value="P:spore germination"/>
    <property type="evidence" value="ECO:0007669"/>
    <property type="project" value="InterPro"/>
</dbReference>
<evidence type="ECO:0000256" key="5">
    <source>
        <dbReference type="ARBA" id="ARBA00022692"/>
    </source>
</evidence>
<feature type="transmembrane region" description="Helical" evidence="8">
    <location>
        <begin position="147"/>
        <end position="167"/>
    </location>
</feature>
<dbReference type="InterPro" id="IPR004761">
    <property type="entry name" value="Spore_GerAB"/>
</dbReference>
<dbReference type="GO" id="GO:0016020">
    <property type="term" value="C:membrane"/>
    <property type="evidence" value="ECO:0007669"/>
    <property type="project" value="UniProtKB-SubCell"/>
</dbReference>
<evidence type="ECO:0000256" key="3">
    <source>
        <dbReference type="ARBA" id="ARBA00022448"/>
    </source>
</evidence>
<dbReference type="OrthoDB" id="2446105at2"/>
<feature type="transmembrane region" description="Helical" evidence="8">
    <location>
        <begin position="41"/>
        <end position="61"/>
    </location>
</feature>
<keyword evidence="3" id="KW-0813">Transport</keyword>
<keyword evidence="10" id="KW-1185">Reference proteome</keyword>
<proteinExistence type="inferred from homology"/>
<sequence length="366" mass="40958">MRKEETITGRQLISLVIMTQLGTEVLSLPHTEAEIAGHDTWLAVLLSGLAAQVGILLIWWLGSRYPLRNIYGYLPLIVGKPIGAGVILLYGCYYAISGLVLILLYTDILKRWIFVLTPTWVIILMLLIVCGYAATSTLKRLAFLSQSFMFFVYISFLLIIFSGIYGLDAKNLLPILPSGWSPVIKGIYPAFSSYVGYELLLYAYPYVKTKSKKNLLLAMTLANGFTIVFYVAVCLICTMKFGLGQLNMIPEPIVFILKNYRVEVLQSIDILFLIYYASIISTTIYVYYFLAANAFLHLRSQGLGKQHRWVWTIVGLGFIGSFFVTKRSDILHFASIQDQASVIIVVVLPIVLLMISGIRGLARSGT</sequence>
<evidence type="ECO:0000256" key="1">
    <source>
        <dbReference type="ARBA" id="ARBA00004141"/>
    </source>
</evidence>
<organism evidence="9 10">
    <name type="scientific">Paenibacillus curdlanolyticus YK9</name>
    <dbReference type="NCBI Taxonomy" id="717606"/>
    <lineage>
        <taxon>Bacteria</taxon>
        <taxon>Bacillati</taxon>
        <taxon>Bacillota</taxon>
        <taxon>Bacilli</taxon>
        <taxon>Bacillales</taxon>
        <taxon>Paenibacillaceae</taxon>
        <taxon>Paenibacillus</taxon>
    </lineage>
</organism>
<comment type="similarity">
    <text evidence="2">Belongs to the amino acid-polyamine-organocation (APC) superfamily. Spore germination protein (SGP) (TC 2.A.3.9) family.</text>
</comment>
<evidence type="ECO:0000256" key="4">
    <source>
        <dbReference type="ARBA" id="ARBA00022544"/>
    </source>
</evidence>
<keyword evidence="4" id="KW-0309">Germination</keyword>
<comment type="subcellular location">
    <subcellularLocation>
        <location evidence="1">Membrane</location>
        <topology evidence="1">Multi-pass membrane protein</topology>
    </subcellularLocation>
</comment>
<name>E0I664_9BACL</name>
<evidence type="ECO:0000256" key="8">
    <source>
        <dbReference type="SAM" id="Phobius"/>
    </source>
</evidence>
<dbReference type="eggNOG" id="COG0531">
    <property type="taxonomic scope" value="Bacteria"/>
</dbReference>
<evidence type="ECO:0000256" key="7">
    <source>
        <dbReference type="ARBA" id="ARBA00023136"/>
    </source>
</evidence>
<dbReference type="STRING" id="717606.PaecuDRAFT_1136"/>
<feature type="transmembrane region" description="Helical" evidence="8">
    <location>
        <begin position="112"/>
        <end position="135"/>
    </location>
</feature>
<keyword evidence="7 8" id="KW-0472">Membrane</keyword>
<feature type="transmembrane region" description="Helical" evidence="8">
    <location>
        <begin position="340"/>
        <end position="362"/>
    </location>
</feature>
<feature type="transmembrane region" description="Helical" evidence="8">
    <location>
        <begin position="82"/>
        <end position="106"/>
    </location>
</feature>
<dbReference type="PANTHER" id="PTHR34975:SF2">
    <property type="entry name" value="SPORE GERMINATION PROTEIN A2"/>
    <property type="match status" value="1"/>
</dbReference>
<dbReference type="EMBL" id="AEDD01000002">
    <property type="protein sequence ID" value="EFM12456.1"/>
    <property type="molecule type" value="Genomic_DNA"/>
</dbReference>
<feature type="transmembrane region" description="Helical" evidence="8">
    <location>
        <begin position="308"/>
        <end position="325"/>
    </location>
</feature>
<dbReference type="Proteomes" id="UP000005387">
    <property type="component" value="Unassembled WGS sequence"/>
</dbReference>